<dbReference type="SUPFAM" id="SSF57997">
    <property type="entry name" value="Tropomyosin"/>
    <property type="match status" value="1"/>
</dbReference>
<evidence type="ECO:0000313" key="4">
    <source>
        <dbReference type="EMBL" id="GHE04167.1"/>
    </source>
</evidence>
<evidence type="ECO:0000256" key="1">
    <source>
        <dbReference type="SAM" id="Coils"/>
    </source>
</evidence>
<reference evidence="5 6" key="2">
    <citation type="submission" date="2016-10" db="EMBL/GenBank/DDBJ databases">
        <authorList>
            <person name="Varghese N."/>
            <person name="Submissions S."/>
        </authorList>
    </citation>
    <scope>NUCLEOTIDE SEQUENCE [LARGE SCALE GENOMIC DNA]</scope>
    <source>
        <strain evidence="5 6">DSM 24802</strain>
    </source>
</reference>
<evidence type="ECO:0000256" key="3">
    <source>
        <dbReference type="SAM" id="Phobius"/>
    </source>
</evidence>
<dbReference type="EMBL" id="FNOB01000018">
    <property type="protein sequence ID" value="SDX50237.1"/>
    <property type="molecule type" value="Genomic_DNA"/>
</dbReference>
<reference evidence="4" key="3">
    <citation type="submission" date="2023-06" db="EMBL/GenBank/DDBJ databases">
        <authorList>
            <person name="Sun Q."/>
            <person name="Zhou Y."/>
        </authorList>
    </citation>
    <scope>NUCLEOTIDE SEQUENCE</scope>
    <source>
        <strain evidence="4">CGMCC 1.10859</strain>
    </source>
</reference>
<dbReference type="PANTHER" id="PTHR32309">
    <property type="entry name" value="TYROSINE-PROTEIN KINASE"/>
    <property type="match status" value="1"/>
</dbReference>
<feature type="region of interest" description="Disordered" evidence="2">
    <location>
        <begin position="1"/>
        <end position="37"/>
    </location>
</feature>
<feature type="transmembrane region" description="Helical" evidence="3">
    <location>
        <begin position="512"/>
        <end position="532"/>
    </location>
</feature>
<keyword evidence="3" id="KW-0812">Transmembrane</keyword>
<feature type="compositionally biased region" description="Acidic residues" evidence="2">
    <location>
        <begin position="15"/>
        <end position="24"/>
    </location>
</feature>
<evidence type="ECO:0000313" key="7">
    <source>
        <dbReference type="Proteomes" id="UP000634647"/>
    </source>
</evidence>
<keyword evidence="1" id="KW-0175">Coiled coil</keyword>
<sequence>MADGARRARLARQDVDEDDDDDGFGDQRFPTAAPHAPDTVLAPREVASETAIDSIRREGLTGRQLRMARRMAQRNGMAVTSDFDAVRQLRARGIDPFQRSSILELVVADDGDGGQGGAGLPARTDLGAQRLPATIKPAQVPSTEVNAPAETPERLRARDIMRIQRDIARRRRRRMVLMGARLAFFVGLPTFLAGFYFYKVATPLYASYSAFVIQKAEPGAAAAGQLGGLVAGTTFANSQDSINVQQYLQSRDAMNRLDKDNGFKQAFEGPKIDPILRLPSHATNEETYDLYQRMVKIGYDPTEGSIKMEVIAPTGQEAAGFSRALISYAEQQVDHMTQRIREDQMTGARQSYEGAEKKLAAAQEKVVNLQQKFKVLSSTIEETLLTNQITALDSQLNQAKLTMQELMSNPNPPQARVQPLQRRIDNIEARIRTLRNRMTQNTSQGVSLATVQSDLLSAQADVQTRQMMLSQALQSLETARAEANRQVRYLSLSVSPVAADHPTYPRAFENTLVAFLIFAGLYLMVSMTVSILREQVSG</sequence>
<accession>A0AAN4UU81</accession>
<keyword evidence="3" id="KW-1133">Transmembrane helix</keyword>
<keyword evidence="3" id="KW-0472">Membrane</keyword>
<comment type="caution">
    <text evidence="4">The sequence shown here is derived from an EMBL/GenBank/DDBJ whole genome shotgun (WGS) entry which is preliminary data.</text>
</comment>
<dbReference type="GO" id="GO:0005886">
    <property type="term" value="C:plasma membrane"/>
    <property type="evidence" value="ECO:0007669"/>
    <property type="project" value="TreeGrafter"/>
</dbReference>
<evidence type="ECO:0000313" key="5">
    <source>
        <dbReference type="EMBL" id="SDX50237.1"/>
    </source>
</evidence>
<feature type="compositionally biased region" description="Basic and acidic residues" evidence="2">
    <location>
        <begin position="1"/>
        <end position="14"/>
    </location>
</feature>
<evidence type="ECO:0000256" key="2">
    <source>
        <dbReference type="SAM" id="MobiDB-lite"/>
    </source>
</evidence>
<organism evidence="4 7">
    <name type="scientific">Allgaiera indica</name>
    <dbReference type="NCBI Taxonomy" id="765699"/>
    <lineage>
        <taxon>Bacteria</taxon>
        <taxon>Pseudomonadati</taxon>
        <taxon>Pseudomonadota</taxon>
        <taxon>Alphaproteobacteria</taxon>
        <taxon>Rhodobacterales</taxon>
        <taxon>Paracoccaceae</taxon>
        <taxon>Allgaiera</taxon>
    </lineage>
</organism>
<feature type="coiled-coil region" evidence="1">
    <location>
        <begin position="345"/>
        <end position="444"/>
    </location>
</feature>
<dbReference type="Proteomes" id="UP000199541">
    <property type="component" value="Unassembled WGS sequence"/>
</dbReference>
<feature type="transmembrane region" description="Helical" evidence="3">
    <location>
        <begin position="175"/>
        <end position="198"/>
    </location>
</feature>
<proteinExistence type="predicted"/>
<dbReference type="Proteomes" id="UP000634647">
    <property type="component" value="Unassembled WGS sequence"/>
</dbReference>
<keyword evidence="6" id="KW-1185">Reference proteome</keyword>
<dbReference type="AlphaFoldDB" id="A0AAN4UU81"/>
<dbReference type="Gene3D" id="1.10.287.1490">
    <property type="match status" value="1"/>
</dbReference>
<dbReference type="EMBL" id="BNAB01000015">
    <property type="protein sequence ID" value="GHE04167.1"/>
    <property type="molecule type" value="Genomic_DNA"/>
</dbReference>
<evidence type="ECO:0000313" key="6">
    <source>
        <dbReference type="Proteomes" id="UP000199541"/>
    </source>
</evidence>
<dbReference type="PANTHER" id="PTHR32309:SF13">
    <property type="entry name" value="FERRIC ENTEROBACTIN TRANSPORT PROTEIN FEPE"/>
    <property type="match status" value="1"/>
</dbReference>
<dbReference type="InterPro" id="IPR050445">
    <property type="entry name" value="Bact_polysacc_biosynth/exp"/>
</dbReference>
<protein>
    <submittedName>
        <fullName evidence="5">Capsular polysaccharide transport system permease protein</fullName>
    </submittedName>
    <submittedName>
        <fullName evidence="4">Capsule polysaccharide transporter</fullName>
    </submittedName>
</protein>
<dbReference type="GO" id="GO:0004713">
    <property type="term" value="F:protein tyrosine kinase activity"/>
    <property type="evidence" value="ECO:0007669"/>
    <property type="project" value="TreeGrafter"/>
</dbReference>
<name>A0AAN4UU81_9RHOB</name>
<gene>
    <name evidence="4" type="primary">kpsE</name>
    <name evidence="4" type="ORF">GCM10008024_30200</name>
    <name evidence="5" type="ORF">SAMN05444006_11841</name>
</gene>
<reference evidence="4" key="1">
    <citation type="journal article" date="2014" name="Int. J. Syst. Evol. Microbiol.">
        <title>Complete genome sequence of Corynebacterium casei LMG S-19264T (=DSM 44701T), isolated from a smear-ripened cheese.</title>
        <authorList>
            <consortium name="US DOE Joint Genome Institute (JGI-PGF)"/>
            <person name="Walter F."/>
            <person name="Albersmeier A."/>
            <person name="Kalinowski J."/>
            <person name="Ruckert C."/>
        </authorList>
    </citation>
    <scope>NUCLEOTIDE SEQUENCE</scope>
    <source>
        <strain evidence="4">CGMCC 1.10859</strain>
    </source>
</reference>